<accession>A0A5N6PIN8</accession>
<sequence length="169" mass="18991">MAVFFQSSVTATANRIGYSDSRKNAGRLFAAWQLYKAQGELINVTKKFGIKLTMFHGRGGNHQNTLEVLCGYTRAWMNNPISPQPKRHALMDEIAVHAIEPWISTLYIDISAAGRLFTAYRPLDILPVGGCTPFKEPFIPELLDVYAPGMLGMLKFPFIFRNPSTYFAK</sequence>
<gene>
    <name evidence="1" type="ORF">E3N88_08210</name>
</gene>
<dbReference type="GO" id="GO:0005829">
    <property type="term" value="C:cytosol"/>
    <property type="evidence" value="ECO:0007669"/>
    <property type="project" value="TreeGrafter"/>
</dbReference>
<dbReference type="PANTHER" id="PTHR30523:SF33">
    <property type="entry name" value="PHOSPHOENOLPYRUVATE CARBOXYLASE 3"/>
    <property type="match status" value="1"/>
</dbReference>
<dbReference type="PANTHER" id="PTHR30523">
    <property type="entry name" value="PHOSPHOENOLPYRUVATE CARBOXYLASE"/>
    <property type="match status" value="1"/>
</dbReference>
<protein>
    <submittedName>
        <fullName evidence="1">Uncharacterized protein</fullName>
    </submittedName>
</protein>
<dbReference type="GO" id="GO:0048046">
    <property type="term" value="C:apoplast"/>
    <property type="evidence" value="ECO:0007669"/>
    <property type="project" value="TreeGrafter"/>
</dbReference>
<proteinExistence type="predicted"/>
<dbReference type="GO" id="GO:0015977">
    <property type="term" value="P:carbon fixation"/>
    <property type="evidence" value="ECO:0007669"/>
    <property type="project" value="InterPro"/>
</dbReference>
<dbReference type="EMBL" id="SZYD01000004">
    <property type="protein sequence ID" value="KAD6453505.1"/>
    <property type="molecule type" value="Genomic_DNA"/>
</dbReference>
<dbReference type="OrthoDB" id="1677352at2759"/>
<reference evidence="1 2" key="1">
    <citation type="submission" date="2019-05" db="EMBL/GenBank/DDBJ databases">
        <title>Mikania micrantha, genome provides insights into the molecular mechanism of rapid growth.</title>
        <authorList>
            <person name="Liu B."/>
        </authorList>
    </citation>
    <scope>NUCLEOTIDE SEQUENCE [LARGE SCALE GENOMIC DNA]</scope>
    <source>
        <strain evidence="1">NLD-2019</strain>
        <tissue evidence="1">Leaf</tissue>
    </source>
</reference>
<name>A0A5N6PIN8_9ASTR</name>
<dbReference type="Pfam" id="PF00311">
    <property type="entry name" value="PEPcase"/>
    <property type="match status" value="1"/>
</dbReference>
<dbReference type="InterPro" id="IPR021135">
    <property type="entry name" value="PEP_COase"/>
</dbReference>
<dbReference type="GO" id="GO:0009507">
    <property type="term" value="C:chloroplast"/>
    <property type="evidence" value="ECO:0007669"/>
    <property type="project" value="TreeGrafter"/>
</dbReference>
<comment type="caution">
    <text evidence="1">The sequence shown here is derived from an EMBL/GenBank/DDBJ whole genome shotgun (WGS) entry which is preliminary data.</text>
</comment>
<keyword evidence="2" id="KW-1185">Reference proteome</keyword>
<dbReference type="GO" id="GO:0008964">
    <property type="term" value="F:phosphoenolpyruvate carboxylase activity"/>
    <property type="evidence" value="ECO:0007669"/>
    <property type="project" value="InterPro"/>
</dbReference>
<dbReference type="SUPFAM" id="SSF51621">
    <property type="entry name" value="Phosphoenolpyruvate/pyruvate domain"/>
    <property type="match status" value="1"/>
</dbReference>
<dbReference type="AlphaFoldDB" id="A0A5N6PIN8"/>
<dbReference type="InterPro" id="IPR015813">
    <property type="entry name" value="Pyrv/PenolPyrv_kinase-like_dom"/>
</dbReference>
<evidence type="ECO:0000313" key="1">
    <source>
        <dbReference type="EMBL" id="KAD6453505.1"/>
    </source>
</evidence>
<dbReference type="Proteomes" id="UP000326396">
    <property type="component" value="Linkage Group LG12"/>
</dbReference>
<dbReference type="GO" id="GO:0048366">
    <property type="term" value="P:leaf development"/>
    <property type="evidence" value="ECO:0007669"/>
    <property type="project" value="TreeGrafter"/>
</dbReference>
<evidence type="ECO:0000313" key="2">
    <source>
        <dbReference type="Proteomes" id="UP000326396"/>
    </source>
</evidence>
<organism evidence="1 2">
    <name type="scientific">Mikania micrantha</name>
    <name type="common">bitter vine</name>
    <dbReference type="NCBI Taxonomy" id="192012"/>
    <lineage>
        <taxon>Eukaryota</taxon>
        <taxon>Viridiplantae</taxon>
        <taxon>Streptophyta</taxon>
        <taxon>Embryophyta</taxon>
        <taxon>Tracheophyta</taxon>
        <taxon>Spermatophyta</taxon>
        <taxon>Magnoliopsida</taxon>
        <taxon>eudicotyledons</taxon>
        <taxon>Gunneridae</taxon>
        <taxon>Pentapetalae</taxon>
        <taxon>asterids</taxon>
        <taxon>campanulids</taxon>
        <taxon>Asterales</taxon>
        <taxon>Asteraceae</taxon>
        <taxon>Asteroideae</taxon>
        <taxon>Heliantheae alliance</taxon>
        <taxon>Eupatorieae</taxon>
        <taxon>Mikania</taxon>
    </lineage>
</organism>
<dbReference type="GO" id="GO:0006099">
    <property type="term" value="P:tricarboxylic acid cycle"/>
    <property type="evidence" value="ECO:0007669"/>
    <property type="project" value="InterPro"/>
</dbReference>